<dbReference type="NCBIfam" id="TIGR00257">
    <property type="entry name" value="IMPACT_YIGZ"/>
    <property type="match status" value="1"/>
</dbReference>
<dbReference type="InterPro" id="IPR020568">
    <property type="entry name" value="Ribosomal_Su5_D2-typ_SF"/>
</dbReference>
<dbReference type="SUPFAM" id="SSF54980">
    <property type="entry name" value="EF-G C-terminal domain-like"/>
    <property type="match status" value="1"/>
</dbReference>
<dbReference type="SUPFAM" id="SSF54211">
    <property type="entry name" value="Ribosomal protein S5 domain 2-like"/>
    <property type="match status" value="1"/>
</dbReference>
<organism evidence="4 5">
    <name type="scientific">Neptunomonas marina</name>
    <dbReference type="NCBI Taxonomy" id="1815562"/>
    <lineage>
        <taxon>Bacteria</taxon>
        <taxon>Pseudomonadati</taxon>
        <taxon>Pseudomonadota</taxon>
        <taxon>Gammaproteobacteria</taxon>
        <taxon>Oceanospirillales</taxon>
        <taxon>Oceanospirillaceae</taxon>
        <taxon>Neptunomonas</taxon>
    </lineage>
</organism>
<dbReference type="RefSeq" id="WP_127692387.1">
    <property type="nucleotide sequence ID" value="NZ_SACQ01000001.1"/>
</dbReference>
<dbReference type="GO" id="GO:0032561">
    <property type="term" value="F:guanyl ribonucleotide binding"/>
    <property type="evidence" value="ECO:0007669"/>
    <property type="project" value="UniProtKB-ARBA"/>
</dbReference>
<feature type="domain" description="UPF0029" evidence="3">
    <location>
        <begin position="145"/>
        <end position="198"/>
    </location>
</feature>
<dbReference type="EMBL" id="SACQ01000001">
    <property type="protein sequence ID" value="RVU32218.1"/>
    <property type="molecule type" value="Genomic_DNA"/>
</dbReference>
<dbReference type="Proteomes" id="UP000282818">
    <property type="component" value="Unassembled WGS sequence"/>
</dbReference>
<proteinExistence type="inferred from homology"/>
<dbReference type="PANTHER" id="PTHR16301">
    <property type="entry name" value="IMPACT-RELATED"/>
    <property type="match status" value="1"/>
</dbReference>
<dbReference type="Pfam" id="PF09186">
    <property type="entry name" value="DUF1949"/>
    <property type="match status" value="1"/>
</dbReference>
<dbReference type="InterPro" id="IPR015269">
    <property type="entry name" value="UPF0029_Impact_C"/>
</dbReference>
<comment type="caution">
    <text evidence="4">The sequence shown here is derived from an EMBL/GenBank/DDBJ whole genome shotgun (WGS) entry which is preliminary data.</text>
</comment>
<dbReference type="GO" id="GO:0006446">
    <property type="term" value="P:regulation of translational initiation"/>
    <property type="evidence" value="ECO:0007669"/>
    <property type="project" value="TreeGrafter"/>
</dbReference>
<name>A0A437QCD5_9GAMM</name>
<dbReference type="AlphaFoldDB" id="A0A437QCD5"/>
<dbReference type="Gene3D" id="3.30.230.30">
    <property type="entry name" value="Impact, N-terminal domain"/>
    <property type="match status" value="1"/>
</dbReference>
<dbReference type="GO" id="GO:0005737">
    <property type="term" value="C:cytoplasm"/>
    <property type="evidence" value="ECO:0007669"/>
    <property type="project" value="TreeGrafter"/>
</dbReference>
<evidence type="ECO:0000313" key="5">
    <source>
        <dbReference type="Proteomes" id="UP000282818"/>
    </source>
</evidence>
<dbReference type="Gene3D" id="3.30.70.240">
    <property type="match status" value="1"/>
</dbReference>
<dbReference type="InterPro" id="IPR036956">
    <property type="entry name" value="Impact_N_sf"/>
</dbReference>
<dbReference type="InterPro" id="IPR023582">
    <property type="entry name" value="Impact"/>
</dbReference>
<dbReference type="GO" id="GO:0043168">
    <property type="term" value="F:anion binding"/>
    <property type="evidence" value="ECO:0007669"/>
    <property type="project" value="UniProtKB-ARBA"/>
</dbReference>
<dbReference type="GO" id="GO:0017111">
    <property type="term" value="F:ribonucleoside triphosphate phosphatase activity"/>
    <property type="evidence" value="ECO:0007669"/>
    <property type="project" value="UniProtKB-ARBA"/>
</dbReference>
<dbReference type="PANTHER" id="PTHR16301:SF20">
    <property type="entry name" value="IMPACT FAMILY MEMBER YIGZ"/>
    <property type="match status" value="1"/>
</dbReference>
<accession>A0A437QCD5</accession>
<reference evidence="4 5" key="1">
    <citation type="submission" date="2019-01" db="EMBL/GenBank/DDBJ databases">
        <authorList>
            <person name="Chen W.-M."/>
        </authorList>
    </citation>
    <scope>NUCLEOTIDE SEQUENCE [LARGE SCALE GENOMIC DNA]</scope>
    <source>
        <strain evidence="4 5">HPM-16</strain>
    </source>
</reference>
<keyword evidence="5" id="KW-1185">Reference proteome</keyword>
<protein>
    <submittedName>
        <fullName evidence="4">YigZ family protein</fullName>
    </submittedName>
</protein>
<dbReference type="InterPro" id="IPR035647">
    <property type="entry name" value="EFG_III/V"/>
</dbReference>
<evidence type="ECO:0000313" key="4">
    <source>
        <dbReference type="EMBL" id="RVU32218.1"/>
    </source>
</evidence>
<evidence type="ECO:0000259" key="2">
    <source>
        <dbReference type="Pfam" id="PF01205"/>
    </source>
</evidence>
<dbReference type="InterPro" id="IPR015796">
    <property type="entry name" value="Impact_YigZ-like"/>
</dbReference>
<gene>
    <name evidence="4" type="ORF">EOE65_00770</name>
</gene>
<sequence length="206" mass="22384">MPQLTYLKPQAPAEIVLEIKKSRFIAAAIPISHESEAKAFLQKWRESDPGANHHCSAFISQHPSDHRGFGYSDDGEPSGTAGRPMYNVLHGANIGGICVVVTRYFGGIKLGTGGLVRAYSASVKELLPELTLAEVKPKAVLSFSYPYSLSSNIEKVLHSANATLIESHYGSDVMQEISIDVDQVEPLKALLIESCHGQLTIHQDES</sequence>
<dbReference type="InterPro" id="IPR001498">
    <property type="entry name" value="Impact_N"/>
</dbReference>
<evidence type="ECO:0000259" key="3">
    <source>
        <dbReference type="Pfam" id="PF09186"/>
    </source>
</evidence>
<dbReference type="Pfam" id="PF01205">
    <property type="entry name" value="Impact_N"/>
    <property type="match status" value="1"/>
</dbReference>
<comment type="similarity">
    <text evidence="1">Belongs to the IMPACT family.</text>
</comment>
<evidence type="ECO:0000256" key="1">
    <source>
        <dbReference type="ARBA" id="ARBA00007665"/>
    </source>
</evidence>
<feature type="domain" description="Impact N-terminal" evidence="2">
    <location>
        <begin position="20"/>
        <end position="127"/>
    </location>
</feature>